<dbReference type="Pfam" id="PF00219">
    <property type="entry name" value="IGFBP"/>
    <property type="match status" value="1"/>
</dbReference>
<dbReference type="InterPro" id="IPR000867">
    <property type="entry name" value="IGFBP-like"/>
</dbReference>
<evidence type="ECO:0000256" key="4">
    <source>
        <dbReference type="ARBA" id="ARBA00023157"/>
    </source>
</evidence>
<dbReference type="Pfam" id="PF13927">
    <property type="entry name" value="Ig_3"/>
    <property type="match status" value="1"/>
</dbReference>
<evidence type="ECO:0000256" key="3">
    <source>
        <dbReference type="ARBA" id="ARBA00022729"/>
    </source>
</evidence>
<dbReference type="AlphaFoldDB" id="A0AAN8XB02"/>
<dbReference type="Gene3D" id="2.60.40.10">
    <property type="entry name" value="Immunoglobulins"/>
    <property type="match status" value="1"/>
</dbReference>
<dbReference type="Gene3D" id="4.10.40.20">
    <property type="match status" value="1"/>
</dbReference>
<evidence type="ECO:0000259" key="8">
    <source>
        <dbReference type="PROSITE" id="PS51323"/>
    </source>
</evidence>
<evidence type="ECO:0000256" key="5">
    <source>
        <dbReference type="ARBA" id="ARBA00023319"/>
    </source>
</evidence>
<dbReference type="SUPFAM" id="SSF48726">
    <property type="entry name" value="Immunoglobulin"/>
    <property type="match status" value="1"/>
</dbReference>
<gene>
    <name evidence="10" type="primary">Kazald1</name>
    <name evidence="10" type="ORF">SK128_023147</name>
</gene>
<keyword evidence="10" id="KW-0722">Serine protease inhibitor</keyword>
<keyword evidence="3 6" id="KW-0732">Signal</keyword>
<organism evidence="10 11">
    <name type="scientific">Halocaridina rubra</name>
    <name type="common">Hawaiian red shrimp</name>
    <dbReference type="NCBI Taxonomy" id="373956"/>
    <lineage>
        <taxon>Eukaryota</taxon>
        <taxon>Metazoa</taxon>
        <taxon>Ecdysozoa</taxon>
        <taxon>Arthropoda</taxon>
        <taxon>Crustacea</taxon>
        <taxon>Multicrustacea</taxon>
        <taxon>Malacostraca</taxon>
        <taxon>Eumalacostraca</taxon>
        <taxon>Eucarida</taxon>
        <taxon>Decapoda</taxon>
        <taxon>Pleocyemata</taxon>
        <taxon>Caridea</taxon>
        <taxon>Atyoidea</taxon>
        <taxon>Atyidae</taxon>
        <taxon>Halocaridina</taxon>
    </lineage>
</organism>
<dbReference type="InterPro" id="IPR009030">
    <property type="entry name" value="Growth_fac_rcpt_cys_sf"/>
</dbReference>
<evidence type="ECO:0000256" key="1">
    <source>
        <dbReference type="ARBA" id="ARBA00004613"/>
    </source>
</evidence>
<dbReference type="InterPro" id="IPR036058">
    <property type="entry name" value="Kazal_dom_sf"/>
</dbReference>
<keyword evidence="5" id="KW-0393">Immunoglobulin domain</keyword>
<comment type="caution">
    <text evidence="10">The sequence shown here is derived from an EMBL/GenBank/DDBJ whole genome shotgun (WGS) entry which is preliminary data.</text>
</comment>
<dbReference type="PANTHER" id="PTHR14186">
    <property type="entry name" value="INSULIN-LIKE GROWTH FACTOR BINDING PROTEIN-RELATED"/>
    <property type="match status" value="1"/>
</dbReference>
<dbReference type="GO" id="GO:0005520">
    <property type="term" value="F:insulin-like growth factor binding"/>
    <property type="evidence" value="ECO:0007669"/>
    <property type="project" value="InterPro"/>
</dbReference>
<dbReference type="PROSITE" id="PS51323">
    <property type="entry name" value="IGFBP_N_2"/>
    <property type="match status" value="1"/>
</dbReference>
<dbReference type="SMART" id="SM00280">
    <property type="entry name" value="KAZAL"/>
    <property type="match status" value="1"/>
</dbReference>
<evidence type="ECO:0000259" key="7">
    <source>
        <dbReference type="PROSITE" id="PS50835"/>
    </source>
</evidence>
<evidence type="ECO:0000313" key="11">
    <source>
        <dbReference type="Proteomes" id="UP001381693"/>
    </source>
</evidence>
<evidence type="ECO:0000256" key="2">
    <source>
        <dbReference type="ARBA" id="ARBA00022525"/>
    </source>
</evidence>
<dbReference type="InterPro" id="IPR036179">
    <property type="entry name" value="Ig-like_dom_sf"/>
</dbReference>
<comment type="subcellular location">
    <subcellularLocation>
        <location evidence="1">Secreted</location>
    </subcellularLocation>
</comment>
<feature type="domain" description="Kazal-like" evidence="9">
    <location>
        <begin position="72"/>
        <end position="140"/>
    </location>
</feature>
<sequence length="256" mass="27373">MRCRVSVLFVGIFAYVGTVSAQDGDLVCGQCDRSSCPEPGACPGGRVLDLCGCCLMCARGLGQRCDMNPNIKKEYGPCGEYLQCALRTDIGNNKEATCKCETEGEVCGSDGLTYETLCHLLEKTSTNPSLSIVSRETCQSVPVIKSPPKDAVRPYGSIMVLDCEAAGFPVPEISFELNRPDGSSFKLPSDNSGFAVQVRGGPERHMVTGWVQIMRINDETIGTYTCVATNSKGEARASAKITLQGSGENEASENEI</sequence>
<feature type="domain" description="Ig-like" evidence="7">
    <location>
        <begin position="142"/>
        <end position="242"/>
    </location>
</feature>
<dbReference type="GO" id="GO:0004867">
    <property type="term" value="F:serine-type endopeptidase inhibitor activity"/>
    <property type="evidence" value="ECO:0007669"/>
    <property type="project" value="UniProtKB-KW"/>
</dbReference>
<dbReference type="Pfam" id="PF07648">
    <property type="entry name" value="Kazal_2"/>
    <property type="match status" value="1"/>
</dbReference>
<evidence type="ECO:0000313" key="10">
    <source>
        <dbReference type="EMBL" id="KAK7081027.1"/>
    </source>
</evidence>
<keyword evidence="10" id="KW-0646">Protease inhibitor</keyword>
<dbReference type="EMBL" id="JAXCGZ010005722">
    <property type="protein sequence ID" value="KAK7081027.1"/>
    <property type="molecule type" value="Genomic_DNA"/>
</dbReference>
<feature type="chain" id="PRO_5043015646" evidence="6">
    <location>
        <begin position="22"/>
        <end position="256"/>
    </location>
</feature>
<keyword evidence="4" id="KW-1015">Disulfide bond</keyword>
<dbReference type="GO" id="GO:0005576">
    <property type="term" value="C:extracellular region"/>
    <property type="evidence" value="ECO:0007669"/>
    <property type="project" value="UniProtKB-SubCell"/>
</dbReference>
<dbReference type="SUPFAM" id="SSF100895">
    <property type="entry name" value="Kazal-type serine protease inhibitors"/>
    <property type="match status" value="1"/>
</dbReference>
<dbReference type="GO" id="GO:0009966">
    <property type="term" value="P:regulation of signal transduction"/>
    <property type="evidence" value="ECO:0007669"/>
    <property type="project" value="TreeGrafter"/>
</dbReference>
<evidence type="ECO:0000256" key="6">
    <source>
        <dbReference type="SAM" id="SignalP"/>
    </source>
</evidence>
<keyword evidence="11" id="KW-1185">Reference proteome</keyword>
<dbReference type="SUPFAM" id="SSF57184">
    <property type="entry name" value="Growth factor receptor domain"/>
    <property type="match status" value="1"/>
</dbReference>
<dbReference type="InterPro" id="IPR013783">
    <property type="entry name" value="Ig-like_fold"/>
</dbReference>
<proteinExistence type="predicted"/>
<protein>
    <submittedName>
        <fullName evidence="10">Kazal-type serine protease inhibitor domain</fullName>
    </submittedName>
</protein>
<dbReference type="CDD" id="cd00104">
    <property type="entry name" value="KAZAL_FS"/>
    <property type="match status" value="1"/>
</dbReference>
<dbReference type="PROSITE" id="PS51465">
    <property type="entry name" value="KAZAL_2"/>
    <property type="match status" value="1"/>
</dbReference>
<accession>A0AAN8XB02</accession>
<feature type="domain" description="IGFBP N-terminal" evidence="8">
    <location>
        <begin position="24"/>
        <end position="101"/>
    </location>
</feature>
<evidence type="ECO:0000259" key="9">
    <source>
        <dbReference type="PROSITE" id="PS51465"/>
    </source>
</evidence>
<dbReference type="SMART" id="SM00121">
    <property type="entry name" value="IB"/>
    <property type="match status" value="1"/>
</dbReference>
<name>A0AAN8XB02_HALRR</name>
<dbReference type="InterPro" id="IPR007110">
    <property type="entry name" value="Ig-like_dom"/>
</dbReference>
<dbReference type="InterPro" id="IPR002350">
    <property type="entry name" value="Kazal_dom"/>
</dbReference>
<dbReference type="Gene3D" id="3.30.60.30">
    <property type="match status" value="1"/>
</dbReference>
<dbReference type="InterPro" id="IPR011390">
    <property type="entry name" value="IGFBP_rP_mac25"/>
</dbReference>
<dbReference type="GO" id="GO:0001558">
    <property type="term" value="P:regulation of cell growth"/>
    <property type="evidence" value="ECO:0007669"/>
    <property type="project" value="InterPro"/>
</dbReference>
<keyword evidence="2" id="KW-0964">Secreted</keyword>
<reference evidence="10 11" key="1">
    <citation type="submission" date="2023-11" db="EMBL/GenBank/DDBJ databases">
        <title>Halocaridina rubra genome assembly.</title>
        <authorList>
            <person name="Smith C."/>
        </authorList>
    </citation>
    <scope>NUCLEOTIDE SEQUENCE [LARGE SCALE GENOMIC DNA]</scope>
    <source>
        <strain evidence="10">EP-1</strain>
        <tissue evidence="10">Whole</tissue>
    </source>
</reference>
<dbReference type="Proteomes" id="UP001381693">
    <property type="component" value="Unassembled WGS sequence"/>
</dbReference>
<dbReference type="PROSITE" id="PS50835">
    <property type="entry name" value="IG_LIKE"/>
    <property type="match status" value="1"/>
</dbReference>
<dbReference type="PANTHER" id="PTHR14186:SF19">
    <property type="entry name" value="INSULIN-LIKE GROWTH FACTOR-BINDING PROTEIN 7"/>
    <property type="match status" value="1"/>
</dbReference>
<feature type="signal peptide" evidence="6">
    <location>
        <begin position="1"/>
        <end position="21"/>
    </location>
</feature>